<proteinExistence type="predicted"/>
<dbReference type="PANTHER" id="PTHR42663:SF4">
    <property type="entry name" value="SLL1036 PROTEIN"/>
    <property type="match status" value="1"/>
</dbReference>
<comment type="caution">
    <text evidence="2">The sequence shown here is derived from an EMBL/GenBank/DDBJ whole genome shotgun (WGS) entry which is preliminary data.</text>
</comment>
<dbReference type="InterPro" id="IPR001279">
    <property type="entry name" value="Metallo-B-lactamas"/>
</dbReference>
<gene>
    <name evidence="2" type="ORF">E4S40_11995</name>
</gene>
<evidence type="ECO:0000313" key="3">
    <source>
        <dbReference type="Proteomes" id="UP000297647"/>
    </source>
</evidence>
<accession>A0A4Y9QQ07</accession>
<protein>
    <submittedName>
        <fullName evidence="2">MBL fold metallo-hydrolase</fullName>
    </submittedName>
</protein>
<keyword evidence="2" id="KW-0378">Hydrolase</keyword>
<name>A0A4Y9QQ07_9BACT</name>
<dbReference type="SUPFAM" id="SSF56281">
    <property type="entry name" value="Metallo-hydrolase/oxidoreductase"/>
    <property type="match status" value="1"/>
</dbReference>
<evidence type="ECO:0000259" key="1">
    <source>
        <dbReference type="SMART" id="SM00849"/>
    </source>
</evidence>
<dbReference type="GO" id="GO:0016787">
    <property type="term" value="F:hydrolase activity"/>
    <property type="evidence" value="ECO:0007669"/>
    <property type="project" value="UniProtKB-KW"/>
</dbReference>
<dbReference type="Proteomes" id="UP000297647">
    <property type="component" value="Unassembled WGS sequence"/>
</dbReference>
<feature type="domain" description="Metallo-beta-lactamase" evidence="1">
    <location>
        <begin position="26"/>
        <end position="218"/>
    </location>
</feature>
<dbReference type="AlphaFoldDB" id="A0A4Y9QQ07"/>
<dbReference type="EMBL" id="SPSB01000003">
    <property type="protein sequence ID" value="TFV94724.1"/>
    <property type="molecule type" value="Genomic_DNA"/>
</dbReference>
<evidence type="ECO:0000313" key="2">
    <source>
        <dbReference type="EMBL" id="TFV94724.1"/>
    </source>
</evidence>
<organism evidence="2 3">
    <name type="scientific">Algoriphagus kandeliae</name>
    <dbReference type="NCBI Taxonomy" id="2562278"/>
    <lineage>
        <taxon>Bacteria</taxon>
        <taxon>Pseudomonadati</taxon>
        <taxon>Bacteroidota</taxon>
        <taxon>Cytophagia</taxon>
        <taxon>Cytophagales</taxon>
        <taxon>Cyclobacteriaceae</taxon>
        <taxon>Algoriphagus</taxon>
    </lineage>
</organism>
<keyword evidence="3" id="KW-1185">Reference proteome</keyword>
<reference evidence="2 3" key="1">
    <citation type="submission" date="2019-03" db="EMBL/GenBank/DDBJ databases">
        <title>Algoriphagus sp. nov, a new strain isolated from root system soil of mangrove plant Kandelia.</title>
        <authorList>
            <person name="Yin Q."/>
            <person name="Wang K."/>
            <person name="Song Z."/>
        </authorList>
    </citation>
    <scope>NUCLEOTIDE SEQUENCE [LARGE SCALE GENOMIC DNA]</scope>
    <source>
        <strain evidence="2 3">XY-J91</strain>
    </source>
</reference>
<dbReference type="SMART" id="SM00849">
    <property type="entry name" value="Lactamase_B"/>
    <property type="match status" value="1"/>
</dbReference>
<dbReference type="RefSeq" id="WP_135074337.1">
    <property type="nucleotide sequence ID" value="NZ_SPSB01000003.1"/>
</dbReference>
<dbReference type="InterPro" id="IPR036866">
    <property type="entry name" value="RibonucZ/Hydroxyglut_hydro"/>
</dbReference>
<sequence length="278" mass="31464">MMKVKVWGCRGSLPSPGPENNFYGGNTSCVEVTDGETFLILDAGSGIQRLGRFIDRNIKEIHILLTHLHIDHTMGMGFFLPLYDPSVKVHFWGPSSSVTPLLQRLRKFFSPPMFPVRLADLPNHPEVHELTYDDFYIGNFHIHSEYVCHPGPTLGFRIRLGDSTIAYIPDHEVRLGSTNFPNDPEWTSGFELAKKVDLLFHDGGYTSSEYDQKVGWGHSAVQDSIEFGALCQVKRMAIFHHEPNNTDEQLDAILADRLEGRNLSFPVELCREGAEYFL</sequence>
<dbReference type="OrthoDB" id="9781189at2"/>
<dbReference type="PANTHER" id="PTHR42663">
    <property type="entry name" value="HYDROLASE C777.06C-RELATED-RELATED"/>
    <property type="match status" value="1"/>
</dbReference>
<dbReference type="Pfam" id="PF12706">
    <property type="entry name" value="Lactamase_B_2"/>
    <property type="match status" value="1"/>
</dbReference>
<dbReference type="Gene3D" id="3.60.15.10">
    <property type="entry name" value="Ribonuclease Z/Hydroxyacylglutathione hydrolase-like"/>
    <property type="match status" value="1"/>
</dbReference>
<dbReference type="CDD" id="cd07715">
    <property type="entry name" value="TaR3-like_MBL-fold"/>
    <property type="match status" value="1"/>
</dbReference>